<sequence length="200" mass="22663">MSVGKISKFNYGKQAILAAVKESKFKVLEVLLNKGANPDHLTINQGDTPIHAALTIGLERNKDVLKLGDRPRPLAFDPNQHKVLNSELKQLYTAVTRARVNVWIFDEDPDKRAPMFEYFKARELTRNITVAEVKNGSVEGVFAEQSSTDQWLQKGEEFMKQSLYELAAKCFNRGENYRMEEIAKAHHLASLASRFVLSLL</sequence>
<dbReference type="InParanoid" id="K1QRP0"/>
<dbReference type="InterPro" id="IPR002110">
    <property type="entry name" value="Ankyrin_rpt"/>
</dbReference>
<dbReference type="Pfam" id="PF13637">
    <property type="entry name" value="Ank_4"/>
    <property type="match status" value="1"/>
</dbReference>
<dbReference type="PANTHER" id="PTHR21529">
    <property type="entry name" value="MAMMARY TURMOR VIRUS RECEPTOR HOMOLOG 1, 2 MTVR1, 2"/>
    <property type="match status" value="1"/>
</dbReference>
<dbReference type="EMBL" id="JH816559">
    <property type="protein sequence ID" value="EKC39567.1"/>
    <property type="molecule type" value="Genomic_DNA"/>
</dbReference>
<organism evidence="1">
    <name type="scientific">Magallana gigas</name>
    <name type="common">Pacific oyster</name>
    <name type="synonym">Crassostrea gigas</name>
    <dbReference type="NCBI Taxonomy" id="29159"/>
    <lineage>
        <taxon>Eukaryota</taxon>
        <taxon>Metazoa</taxon>
        <taxon>Spiralia</taxon>
        <taxon>Lophotrochozoa</taxon>
        <taxon>Mollusca</taxon>
        <taxon>Bivalvia</taxon>
        <taxon>Autobranchia</taxon>
        <taxon>Pteriomorphia</taxon>
        <taxon>Ostreida</taxon>
        <taxon>Ostreoidea</taxon>
        <taxon>Ostreidae</taxon>
        <taxon>Magallana</taxon>
    </lineage>
</organism>
<reference evidence="1" key="1">
    <citation type="journal article" date="2012" name="Nature">
        <title>The oyster genome reveals stress adaptation and complexity of shell formation.</title>
        <authorList>
            <person name="Zhang G."/>
            <person name="Fang X."/>
            <person name="Guo X."/>
            <person name="Li L."/>
            <person name="Luo R."/>
            <person name="Xu F."/>
            <person name="Yang P."/>
            <person name="Zhang L."/>
            <person name="Wang X."/>
            <person name="Qi H."/>
            <person name="Xiong Z."/>
            <person name="Que H."/>
            <person name="Xie Y."/>
            <person name="Holland P.W."/>
            <person name="Paps J."/>
            <person name="Zhu Y."/>
            <person name="Wu F."/>
            <person name="Chen Y."/>
            <person name="Wang J."/>
            <person name="Peng C."/>
            <person name="Meng J."/>
            <person name="Yang L."/>
            <person name="Liu J."/>
            <person name="Wen B."/>
            <person name="Zhang N."/>
            <person name="Huang Z."/>
            <person name="Zhu Q."/>
            <person name="Feng Y."/>
            <person name="Mount A."/>
            <person name="Hedgecock D."/>
            <person name="Xu Z."/>
            <person name="Liu Y."/>
            <person name="Domazet-Loso T."/>
            <person name="Du Y."/>
            <person name="Sun X."/>
            <person name="Zhang S."/>
            <person name="Liu B."/>
            <person name="Cheng P."/>
            <person name="Jiang X."/>
            <person name="Li J."/>
            <person name="Fan D."/>
            <person name="Wang W."/>
            <person name="Fu W."/>
            <person name="Wang T."/>
            <person name="Wang B."/>
            <person name="Zhang J."/>
            <person name="Peng Z."/>
            <person name="Li Y."/>
            <person name="Li N."/>
            <person name="Wang J."/>
            <person name="Chen M."/>
            <person name="He Y."/>
            <person name="Tan F."/>
            <person name="Song X."/>
            <person name="Zheng Q."/>
            <person name="Huang R."/>
            <person name="Yang H."/>
            <person name="Du X."/>
            <person name="Chen L."/>
            <person name="Yang M."/>
            <person name="Gaffney P.M."/>
            <person name="Wang S."/>
            <person name="Luo L."/>
            <person name="She Z."/>
            <person name="Ming Y."/>
            <person name="Huang W."/>
            <person name="Zhang S."/>
            <person name="Huang B."/>
            <person name="Zhang Y."/>
            <person name="Qu T."/>
            <person name="Ni P."/>
            <person name="Miao G."/>
            <person name="Wang J."/>
            <person name="Wang Q."/>
            <person name="Steinberg C.E."/>
            <person name="Wang H."/>
            <person name="Li N."/>
            <person name="Qian L."/>
            <person name="Zhang G."/>
            <person name="Li Y."/>
            <person name="Yang H."/>
            <person name="Liu X."/>
            <person name="Wang J."/>
            <person name="Yin Y."/>
            <person name="Wang J."/>
        </authorList>
    </citation>
    <scope>NUCLEOTIDE SEQUENCE [LARGE SCALE GENOMIC DNA]</scope>
    <source>
        <strain evidence="1">05x7-T-G4-1.051#20</strain>
    </source>
</reference>
<dbReference type="HOGENOM" id="CLU_1367408_0_0_1"/>
<protein>
    <submittedName>
        <fullName evidence="1">Lupus brain antigen 1-like protein</fullName>
    </submittedName>
</protein>
<dbReference type="SUPFAM" id="SSF48403">
    <property type="entry name" value="Ankyrin repeat"/>
    <property type="match status" value="1"/>
</dbReference>
<proteinExistence type="predicted"/>
<name>K1QRP0_MAGGI</name>
<dbReference type="InterPro" id="IPR039904">
    <property type="entry name" value="TRANK1"/>
</dbReference>
<dbReference type="InterPro" id="IPR036770">
    <property type="entry name" value="Ankyrin_rpt-contain_sf"/>
</dbReference>
<gene>
    <name evidence="1" type="ORF">CGI_10010771</name>
</gene>
<accession>K1QRP0</accession>
<dbReference type="AlphaFoldDB" id="K1QRP0"/>
<dbReference type="PANTHER" id="PTHR21529:SF4">
    <property type="entry name" value="TPR AND ANKYRIN REPEAT-CONTAINING PROTEIN 1"/>
    <property type="match status" value="1"/>
</dbReference>
<dbReference type="Gene3D" id="1.25.40.20">
    <property type="entry name" value="Ankyrin repeat-containing domain"/>
    <property type="match status" value="1"/>
</dbReference>
<evidence type="ECO:0000313" key="1">
    <source>
        <dbReference type="EMBL" id="EKC39567.1"/>
    </source>
</evidence>